<accession>A0A6N8J9W4</accession>
<dbReference type="EC" id="3.5.-.-" evidence="10"/>
<feature type="domain" description="Peptidase M20 dimerisation" evidence="9">
    <location>
        <begin position="206"/>
        <end position="303"/>
    </location>
</feature>
<dbReference type="CDD" id="cd03884">
    <property type="entry name" value="M20_bAS"/>
    <property type="match status" value="1"/>
</dbReference>
<dbReference type="GO" id="GO:0016813">
    <property type="term" value="F:hydrolase activity, acting on carbon-nitrogen (but not peptide) bonds, in linear amidines"/>
    <property type="evidence" value="ECO:0007669"/>
    <property type="project" value="InterPro"/>
</dbReference>
<organism evidence="10 11">
    <name type="scientific">Chitinophaga oryziterrae</name>
    <dbReference type="NCBI Taxonomy" id="1031224"/>
    <lineage>
        <taxon>Bacteria</taxon>
        <taxon>Pseudomonadati</taxon>
        <taxon>Bacteroidota</taxon>
        <taxon>Chitinophagia</taxon>
        <taxon>Chitinophagales</taxon>
        <taxon>Chitinophagaceae</taxon>
        <taxon>Chitinophaga</taxon>
    </lineage>
</organism>
<comment type="cofactor">
    <cofactor evidence="1">
        <name>Mn(2+)</name>
        <dbReference type="ChEBI" id="CHEBI:29035"/>
    </cofactor>
</comment>
<dbReference type="InterPro" id="IPR010158">
    <property type="entry name" value="Amidase_Cbmase"/>
</dbReference>
<comment type="caution">
    <text evidence="10">The sequence shown here is derived from an EMBL/GenBank/DDBJ whole genome shotgun (WGS) entry which is preliminary data.</text>
</comment>
<sequence>MSYLQRAANIMNRIDTLAAISEDAKGITRTFGTPAFIAGSEQVMHWMQEAGLDTHIDNIGNVRGRWKTGASSTLVIASHIDTVINAGKFDGPLGVLMAIDIVQALKGTTIPFNIEVIAFSDEEGVRFHTTYLGSKTVTGAFDNSLLDKKDHNGTTLKEAIESMGKDVSRLPDDVIHDWQGYFEIHIEQGPVLYDSNIPIAVVTAIAGQKRLSVTFKGMAGHAGTVPMDSRQDALCGAAAFILAVEEYAVTHKIVATVGYLQVSNAASNVIPGEVTCSLDIRSADIATLDIAGIALQKAAADICEQRQLHLEWQLIQASKPVACDRVMSGLLKHAITGSGYETVQLVSGAGHDAVPVSAVSPVCMLFVKCYKGISHHPSEKVDVEDIAAALKVSDQFMLNLIHY</sequence>
<evidence type="ECO:0000313" key="11">
    <source>
        <dbReference type="Proteomes" id="UP000468388"/>
    </source>
</evidence>
<dbReference type="PIRSF" id="PIRSF001235">
    <property type="entry name" value="Amidase_carbamoylase"/>
    <property type="match status" value="1"/>
</dbReference>
<feature type="binding site" evidence="7">
    <location>
        <position position="185"/>
    </location>
    <ligand>
        <name>Zn(2+)</name>
        <dbReference type="ChEBI" id="CHEBI:29105"/>
        <label>1</label>
    </ligand>
</feature>
<evidence type="ECO:0000313" key="10">
    <source>
        <dbReference type="EMBL" id="MVT41754.1"/>
    </source>
</evidence>
<evidence type="ECO:0000256" key="4">
    <source>
        <dbReference type="ARBA" id="ARBA00022723"/>
    </source>
</evidence>
<comment type="similarity">
    <text evidence="2">Belongs to the peptidase M20 family.</text>
</comment>
<evidence type="ECO:0000256" key="7">
    <source>
        <dbReference type="PIRSR" id="PIRSR001235-1"/>
    </source>
</evidence>
<feature type="binding site" evidence="7">
    <location>
        <position position="90"/>
    </location>
    <ligand>
        <name>Zn(2+)</name>
        <dbReference type="ChEBI" id="CHEBI:29105"/>
        <label>2</label>
    </ligand>
</feature>
<dbReference type="OrthoDB" id="9769665at2"/>
<feature type="binding site" evidence="7">
    <location>
        <position position="375"/>
    </location>
    <ligand>
        <name>Zn(2+)</name>
        <dbReference type="ChEBI" id="CHEBI:29105"/>
        <label>2</label>
    </ligand>
</feature>
<evidence type="ECO:0000256" key="3">
    <source>
        <dbReference type="ARBA" id="ARBA00011738"/>
    </source>
</evidence>
<dbReference type="Gene3D" id="3.30.70.360">
    <property type="match status" value="1"/>
</dbReference>
<evidence type="ECO:0000256" key="6">
    <source>
        <dbReference type="ARBA" id="ARBA00023211"/>
    </source>
</evidence>
<dbReference type="GO" id="GO:0046872">
    <property type="term" value="F:metal ion binding"/>
    <property type="evidence" value="ECO:0007669"/>
    <property type="project" value="UniProtKB-KW"/>
</dbReference>
<feature type="binding site" evidence="8">
    <location>
        <position position="281"/>
    </location>
    <ligand>
        <name>allantoate</name>
        <dbReference type="ChEBI" id="CHEBI:17536"/>
    </ligand>
</feature>
<keyword evidence="11" id="KW-1185">Reference proteome</keyword>
<name>A0A6N8J9W4_9BACT</name>
<dbReference type="Pfam" id="PF07687">
    <property type="entry name" value="M20_dimer"/>
    <property type="match status" value="1"/>
</dbReference>
<dbReference type="SUPFAM" id="SSF55031">
    <property type="entry name" value="Bacterial exopeptidase dimerisation domain"/>
    <property type="match status" value="1"/>
</dbReference>
<dbReference type="Proteomes" id="UP000468388">
    <property type="component" value="Unassembled WGS sequence"/>
</dbReference>
<evidence type="ECO:0000256" key="8">
    <source>
        <dbReference type="PIRSR" id="PIRSR001235-2"/>
    </source>
</evidence>
<gene>
    <name evidence="10" type="ORF">GO495_14285</name>
</gene>
<dbReference type="RefSeq" id="WP_157300380.1">
    <property type="nucleotide sequence ID" value="NZ_BAAAZB010000006.1"/>
</dbReference>
<evidence type="ECO:0000256" key="1">
    <source>
        <dbReference type="ARBA" id="ARBA00001936"/>
    </source>
</evidence>
<evidence type="ECO:0000259" key="9">
    <source>
        <dbReference type="Pfam" id="PF07687"/>
    </source>
</evidence>
<reference evidence="10 11" key="1">
    <citation type="submission" date="2019-12" db="EMBL/GenBank/DDBJ databases">
        <title>The draft genomic sequence of strain Chitinophaga oryziterrae JCM 16595.</title>
        <authorList>
            <person name="Zhang X."/>
        </authorList>
    </citation>
    <scope>NUCLEOTIDE SEQUENCE [LARGE SCALE GENOMIC DNA]</scope>
    <source>
        <strain evidence="10 11">JCM 16595</strain>
    </source>
</reference>
<keyword evidence="4 7" id="KW-0479">Metal-binding</keyword>
<dbReference type="PANTHER" id="PTHR32494">
    <property type="entry name" value="ALLANTOATE DEIMINASE-RELATED"/>
    <property type="match status" value="1"/>
</dbReference>
<feature type="binding site" evidence="7">
    <location>
        <position position="79"/>
    </location>
    <ligand>
        <name>Zn(2+)</name>
        <dbReference type="ChEBI" id="CHEBI:29105"/>
        <label>1</label>
    </ligand>
</feature>
<proteinExistence type="inferred from homology"/>
<keyword evidence="6" id="KW-0464">Manganese</keyword>
<protein>
    <submittedName>
        <fullName evidence="10">Hydantoinase/carbamoylase family amidase</fullName>
        <ecNumber evidence="10">3.5.-.-</ecNumber>
    </submittedName>
</protein>
<dbReference type="InterPro" id="IPR036264">
    <property type="entry name" value="Bact_exopeptidase_dim_dom"/>
</dbReference>
<dbReference type="SUPFAM" id="SSF53187">
    <property type="entry name" value="Zn-dependent exopeptidases"/>
    <property type="match status" value="1"/>
</dbReference>
<evidence type="ECO:0000256" key="5">
    <source>
        <dbReference type="ARBA" id="ARBA00022801"/>
    </source>
</evidence>
<dbReference type="AlphaFoldDB" id="A0A6N8J9W4"/>
<dbReference type="NCBIfam" id="TIGR01879">
    <property type="entry name" value="hydantase"/>
    <property type="match status" value="1"/>
</dbReference>
<feature type="binding site" evidence="8">
    <location>
        <position position="268"/>
    </location>
    <ligand>
        <name>allantoate</name>
        <dbReference type="ChEBI" id="CHEBI:17536"/>
    </ligand>
</feature>
<dbReference type="EMBL" id="WRXO01000003">
    <property type="protein sequence ID" value="MVT41754.1"/>
    <property type="molecule type" value="Genomic_DNA"/>
</dbReference>
<feature type="binding site" evidence="8">
    <location>
        <position position="210"/>
    </location>
    <ligand>
        <name>allantoate</name>
        <dbReference type="ChEBI" id="CHEBI:17536"/>
    </ligand>
</feature>
<dbReference type="Pfam" id="PF01546">
    <property type="entry name" value="Peptidase_M20"/>
    <property type="match status" value="1"/>
</dbReference>
<dbReference type="InterPro" id="IPR002933">
    <property type="entry name" value="Peptidase_M20"/>
</dbReference>
<dbReference type="Gene3D" id="3.40.630.10">
    <property type="entry name" value="Zn peptidases"/>
    <property type="match status" value="1"/>
</dbReference>
<evidence type="ECO:0000256" key="2">
    <source>
        <dbReference type="ARBA" id="ARBA00006153"/>
    </source>
</evidence>
<dbReference type="InterPro" id="IPR011650">
    <property type="entry name" value="Peptidase_M20_dimer"/>
</dbReference>
<dbReference type="PANTHER" id="PTHR32494:SF19">
    <property type="entry name" value="ALLANTOATE DEIMINASE-RELATED"/>
    <property type="match status" value="1"/>
</dbReference>
<feature type="binding site" evidence="7">
    <location>
        <position position="90"/>
    </location>
    <ligand>
        <name>Zn(2+)</name>
        <dbReference type="ChEBI" id="CHEBI:29105"/>
        <label>1</label>
    </ligand>
</feature>
<comment type="cofactor">
    <cofactor evidence="7">
        <name>Zn(2+)</name>
        <dbReference type="ChEBI" id="CHEBI:29105"/>
    </cofactor>
    <text evidence="7">Binds 2 Zn(2+) ions per subunit.</text>
</comment>
<keyword evidence="5 10" id="KW-0378">Hydrolase</keyword>
<keyword evidence="7" id="KW-0862">Zinc</keyword>
<comment type="subunit">
    <text evidence="3">Homodimer.</text>
</comment>
<feature type="binding site" evidence="7">
    <location>
        <position position="123"/>
    </location>
    <ligand>
        <name>Zn(2+)</name>
        <dbReference type="ChEBI" id="CHEBI:29105"/>
        <label>2</label>
    </ligand>
</feature>